<feature type="compositionally biased region" description="Basic and acidic residues" evidence="2">
    <location>
        <begin position="194"/>
        <end position="204"/>
    </location>
</feature>
<evidence type="ECO:0000313" key="5">
    <source>
        <dbReference type="WBParaSite" id="EN70_8547"/>
    </source>
</evidence>
<proteinExistence type="predicted"/>
<dbReference type="InterPro" id="IPR013087">
    <property type="entry name" value="Znf_C2H2_type"/>
</dbReference>
<protein>
    <submittedName>
        <fullName evidence="5">C2H2-type domain-containing protein</fullName>
    </submittedName>
</protein>
<dbReference type="Proteomes" id="UP000095285">
    <property type="component" value="Unassembled WGS sequence"/>
</dbReference>
<feature type="region of interest" description="Disordered" evidence="2">
    <location>
        <begin position="180"/>
        <end position="216"/>
    </location>
</feature>
<keyword evidence="1" id="KW-0479">Metal-binding</keyword>
<name>A0A1I7W1F9_LOALO</name>
<dbReference type="eggNOG" id="ENOG502S9JU">
    <property type="taxonomic scope" value="Eukaryota"/>
</dbReference>
<sequence>MSSLKALLSSKSFDSVTTSNLEMTSNNGRKRGAALEEWLLRKFPELYRKSHDLESTTVPANDVENQPLNLVKRCRRDVEVKNEAPIVYTGCTGHLYPKTLRTNSYNRVSVQRSNSKHDIISSEYYVLPKGDPFTLKNEHLSRRVDNGCHRELKSHMSGVETDKPINLSLSKRRKTIYLEWNDGENKTQPVSNNEGKHVNKDDTRNSNSTTRDGRYRNVNRLQNNNKRIDGSIYSFAANKQIAKRLTTPKLTKHNDAAYYPNIQCLLCREWVCSRNRYMHVESHLQYRPYKCSFCGYDNRKEIFIILHIKKVHGGRAEVIRDINTELEHEAWNIAERCVEHTRDVLQRAHQEAIQHDKASTSTEPGNSTKVEEALLSKYSTQYRPRLYNTQRAEKSLVIEDSLKMGILPDFSEVSNREVKCQVRLCRNVKLKTFSINKEEASERV</sequence>
<accession>A0A1I7W1F9</accession>
<evidence type="ECO:0000256" key="2">
    <source>
        <dbReference type="SAM" id="MobiDB-lite"/>
    </source>
</evidence>
<dbReference type="InterPro" id="IPR036236">
    <property type="entry name" value="Znf_C2H2_sf"/>
</dbReference>
<feature type="domain" description="C2H2-type" evidence="3">
    <location>
        <begin position="289"/>
        <end position="317"/>
    </location>
</feature>
<evidence type="ECO:0000259" key="3">
    <source>
        <dbReference type="PROSITE" id="PS50157"/>
    </source>
</evidence>
<keyword evidence="1" id="KW-0862">Zinc</keyword>
<dbReference type="STRING" id="7209.A0A1I7W1F9"/>
<reference evidence="5" key="2">
    <citation type="submission" date="2016-11" db="UniProtKB">
        <authorList>
            <consortium name="WormBaseParasite"/>
        </authorList>
    </citation>
    <scope>IDENTIFICATION</scope>
</reference>
<dbReference type="AlphaFoldDB" id="A0A1I7W1F9"/>
<organism evidence="4 5">
    <name type="scientific">Loa loa</name>
    <name type="common">Eye worm</name>
    <name type="synonym">Filaria loa</name>
    <dbReference type="NCBI Taxonomy" id="7209"/>
    <lineage>
        <taxon>Eukaryota</taxon>
        <taxon>Metazoa</taxon>
        <taxon>Ecdysozoa</taxon>
        <taxon>Nematoda</taxon>
        <taxon>Chromadorea</taxon>
        <taxon>Rhabditida</taxon>
        <taxon>Spirurina</taxon>
        <taxon>Spiruromorpha</taxon>
        <taxon>Filarioidea</taxon>
        <taxon>Onchocercidae</taxon>
        <taxon>Loa</taxon>
    </lineage>
</organism>
<evidence type="ECO:0000256" key="1">
    <source>
        <dbReference type="PROSITE-ProRule" id="PRU00042"/>
    </source>
</evidence>
<dbReference type="WBParaSite" id="EN70_8547">
    <property type="protein sequence ID" value="EN70_8547"/>
    <property type="gene ID" value="EN70_8547"/>
</dbReference>
<dbReference type="PROSITE" id="PS50157">
    <property type="entry name" value="ZINC_FINGER_C2H2_2"/>
    <property type="match status" value="1"/>
</dbReference>
<keyword evidence="1" id="KW-0863">Zinc-finger</keyword>
<dbReference type="GO" id="GO:0008270">
    <property type="term" value="F:zinc ion binding"/>
    <property type="evidence" value="ECO:0007669"/>
    <property type="project" value="UniProtKB-KW"/>
</dbReference>
<keyword evidence="4" id="KW-1185">Reference proteome</keyword>
<reference evidence="4" key="1">
    <citation type="submission" date="2012-04" db="EMBL/GenBank/DDBJ databases">
        <title>The Genome Sequence of Loa loa.</title>
        <authorList>
            <consortium name="The Broad Institute Genome Sequencing Platform"/>
            <consortium name="Broad Institute Genome Sequencing Center for Infectious Disease"/>
            <person name="Nutman T.B."/>
            <person name="Fink D.L."/>
            <person name="Russ C."/>
            <person name="Young S."/>
            <person name="Zeng Q."/>
            <person name="Gargeya S."/>
            <person name="Alvarado L."/>
            <person name="Berlin A."/>
            <person name="Chapman S.B."/>
            <person name="Chen Z."/>
            <person name="Freedman E."/>
            <person name="Gellesch M."/>
            <person name="Goldberg J."/>
            <person name="Griggs A."/>
            <person name="Gujja S."/>
            <person name="Heilman E.R."/>
            <person name="Heiman D."/>
            <person name="Howarth C."/>
            <person name="Mehta T."/>
            <person name="Neiman D."/>
            <person name="Pearson M."/>
            <person name="Roberts A."/>
            <person name="Saif S."/>
            <person name="Shea T."/>
            <person name="Shenoy N."/>
            <person name="Sisk P."/>
            <person name="Stolte C."/>
            <person name="Sykes S."/>
            <person name="White J."/>
            <person name="Yandava C."/>
            <person name="Haas B."/>
            <person name="Henn M.R."/>
            <person name="Nusbaum C."/>
            <person name="Birren B."/>
        </authorList>
    </citation>
    <scope>NUCLEOTIDE SEQUENCE [LARGE SCALE GENOMIC DNA]</scope>
</reference>
<evidence type="ECO:0000313" key="4">
    <source>
        <dbReference type="Proteomes" id="UP000095285"/>
    </source>
</evidence>
<dbReference type="SUPFAM" id="SSF57667">
    <property type="entry name" value="beta-beta-alpha zinc fingers"/>
    <property type="match status" value="1"/>
</dbReference>